<protein>
    <recommendedName>
        <fullName evidence="4">Spermatogenesis-associated protein 4</fullName>
    </recommendedName>
</protein>
<organism evidence="6 7">
    <name type="scientific">Mola mola</name>
    <name type="common">Ocean sunfish</name>
    <name type="synonym">Tetraodon mola</name>
    <dbReference type="NCBI Taxonomy" id="94237"/>
    <lineage>
        <taxon>Eukaryota</taxon>
        <taxon>Metazoa</taxon>
        <taxon>Chordata</taxon>
        <taxon>Craniata</taxon>
        <taxon>Vertebrata</taxon>
        <taxon>Euteleostomi</taxon>
        <taxon>Actinopterygii</taxon>
        <taxon>Neopterygii</taxon>
        <taxon>Teleostei</taxon>
        <taxon>Neoteleostei</taxon>
        <taxon>Acanthomorphata</taxon>
        <taxon>Eupercaria</taxon>
        <taxon>Tetraodontiformes</taxon>
        <taxon>Molidae</taxon>
        <taxon>Mola</taxon>
    </lineage>
</organism>
<comment type="function">
    <text evidence="3">May play a role in apoptosis regulation.</text>
</comment>
<dbReference type="GO" id="GO:0008017">
    <property type="term" value="F:microtubule binding"/>
    <property type="evidence" value="ECO:0007669"/>
    <property type="project" value="TreeGrafter"/>
</dbReference>
<dbReference type="InterPro" id="IPR036872">
    <property type="entry name" value="CH_dom_sf"/>
</dbReference>
<dbReference type="GO" id="GO:0051493">
    <property type="term" value="P:regulation of cytoskeleton organization"/>
    <property type="evidence" value="ECO:0007669"/>
    <property type="project" value="TreeGrafter"/>
</dbReference>
<dbReference type="Gene3D" id="1.10.418.10">
    <property type="entry name" value="Calponin-like domain"/>
    <property type="match status" value="1"/>
</dbReference>
<dbReference type="PANTHER" id="PTHR12509">
    <property type="entry name" value="SPERMATOGENESIS-ASSOCIATED 4-RELATED"/>
    <property type="match status" value="1"/>
</dbReference>
<evidence type="ECO:0000256" key="3">
    <source>
        <dbReference type="ARBA" id="ARBA00058372"/>
    </source>
</evidence>
<dbReference type="InterPro" id="IPR010441">
    <property type="entry name" value="CH_2"/>
</dbReference>
<reference evidence="6" key="2">
    <citation type="submission" date="2025-09" db="UniProtKB">
        <authorList>
            <consortium name="Ensembl"/>
        </authorList>
    </citation>
    <scope>IDENTIFICATION</scope>
</reference>
<evidence type="ECO:0000256" key="4">
    <source>
        <dbReference type="ARBA" id="ARBA00071322"/>
    </source>
</evidence>
<dbReference type="FunFam" id="1.10.418.10:FF:000061">
    <property type="entry name" value="Spermatogenesis associated 4"/>
    <property type="match status" value="1"/>
</dbReference>
<evidence type="ECO:0000313" key="7">
    <source>
        <dbReference type="Proteomes" id="UP000261620"/>
    </source>
</evidence>
<dbReference type="GO" id="GO:0005634">
    <property type="term" value="C:nucleus"/>
    <property type="evidence" value="ECO:0007669"/>
    <property type="project" value="UniProtKB-SubCell"/>
</dbReference>
<name>A0A3Q3W112_MOLML</name>
<sequence>MSYAQSPKRTGLPREVVKWLQNLNLPFYPMNVRRDFSNGYLVAEIFSRYYPHFPMHSFDNGTSLSAKQRNWSQIEKSLQKINLRLMREVIDGTIHCKPGAAEQLVQTVYTILTNRRDAQGPESGCTDQEHQPILPTLANSYSTASKANKINPRITQNTAEPGVNTNQRKAEVILHQHPEHKVVRRLLYPGCFKAKPTLGRPAAKNPVVSSCRDEDFDSPSSVLMSNFPKFKFFHVT</sequence>
<dbReference type="Proteomes" id="UP000261620">
    <property type="component" value="Unplaced"/>
</dbReference>
<accession>A0A3Q3W112</accession>
<dbReference type="AlphaFoldDB" id="A0A3Q3W112"/>
<dbReference type="GO" id="GO:0005930">
    <property type="term" value="C:axoneme"/>
    <property type="evidence" value="ECO:0007669"/>
    <property type="project" value="TreeGrafter"/>
</dbReference>
<reference evidence="6" key="1">
    <citation type="submission" date="2025-08" db="UniProtKB">
        <authorList>
            <consortium name="Ensembl"/>
        </authorList>
    </citation>
    <scope>IDENTIFICATION</scope>
</reference>
<feature type="domain" description="CH-like" evidence="5">
    <location>
        <begin position="16"/>
        <end position="110"/>
    </location>
</feature>
<keyword evidence="2" id="KW-0539">Nucleus</keyword>
<dbReference type="OMA" id="CIYYPWD"/>
<keyword evidence="7" id="KW-1185">Reference proteome</keyword>
<dbReference type="STRING" id="94237.ENSMMOP00000005212"/>
<evidence type="ECO:0000259" key="5">
    <source>
        <dbReference type="Pfam" id="PF06294"/>
    </source>
</evidence>
<dbReference type="Ensembl" id="ENSMMOT00000005306.1">
    <property type="protein sequence ID" value="ENSMMOP00000005212.1"/>
    <property type="gene ID" value="ENSMMOG00000004145.1"/>
</dbReference>
<evidence type="ECO:0000256" key="1">
    <source>
        <dbReference type="ARBA" id="ARBA00004123"/>
    </source>
</evidence>
<proteinExistence type="predicted"/>
<dbReference type="InterPro" id="IPR052111">
    <property type="entry name" value="Spermatogenesis_Ciliary_MAP"/>
</dbReference>
<evidence type="ECO:0000256" key="2">
    <source>
        <dbReference type="ARBA" id="ARBA00023242"/>
    </source>
</evidence>
<comment type="subcellular location">
    <subcellularLocation>
        <location evidence="1">Nucleus</location>
    </subcellularLocation>
</comment>
<evidence type="ECO:0000313" key="6">
    <source>
        <dbReference type="Ensembl" id="ENSMMOP00000005212.1"/>
    </source>
</evidence>
<dbReference type="Pfam" id="PF06294">
    <property type="entry name" value="CH_2"/>
    <property type="match status" value="1"/>
</dbReference>
<dbReference type="PANTHER" id="PTHR12509:SF8">
    <property type="entry name" value="SPERMATOGENESIS-ASSOCIATED PROTEIN 4"/>
    <property type="match status" value="1"/>
</dbReference>